<evidence type="ECO:0000256" key="2">
    <source>
        <dbReference type="ARBA" id="ARBA00022525"/>
    </source>
</evidence>
<dbReference type="PANTHER" id="PTHR15283">
    <property type="entry name" value="GREMLIN 1"/>
    <property type="match status" value="1"/>
</dbReference>
<dbReference type="InterPro" id="IPR029034">
    <property type="entry name" value="Cystine-knot_cytokine"/>
</dbReference>
<evidence type="ECO:0000256" key="1">
    <source>
        <dbReference type="ARBA" id="ARBA00004613"/>
    </source>
</evidence>
<dbReference type="GO" id="GO:0005615">
    <property type="term" value="C:extracellular space"/>
    <property type="evidence" value="ECO:0007669"/>
    <property type="project" value="TreeGrafter"/>
</dbReference>
<dbReference type="Gene3D" id="2.10.90.10">
    <property type="entry name" value="Cystine-knot cytokines"/>
    <property type="match status" value="1"/>
</dbReference>
<keyword evidence="3" id="KW-0732">Signal</keyword>
<sequence>MNLSIINTRCILFFVLVIFTGIQSRSLEKRATGNDSCTVEVVNREVKVPTCLTRTVPVRRCKGSCLSYAIPSSSSTTVVKSCNCCRRLETDIVAVELFCLDSNQKIVKRLHDIEFAKSCSCLPCI</sequence>
<evidence type="ECO:0000256" key="4">
    <source>
        <dbReference type="ARBA" id="ARBA00023157"/>
    </source>
</evidence>
<comment type="subcellular location">
    <subcellularLocation>
        <location evidence="1">Secreted</location>
    </subcellularLocation>
</comment>
<dbReference type="GO" id="GO:0038098">
    <property type="term" value="P:sequestering of BMP from receptor via BMP binding"/>
    <property type="evidence" value="ECO:0007669"/>
    <property type="project" value="TreeGrafter"/>
</dbReference>
<dbReference type="InterPro" id="IPR006207">
    <property type="entry name" value="Cys_knot_C"/>
</dbReference>
<evidence type="ECO:0000313" key="7">
    <source>
        <dbReference type="Proteomes" id="UP001152795"/>
    </source>
</evidence>
<organism evidence="6 7">
    <name type="scientific">Paramuricea clavata</name>
    <name type="common">Red gorgonian</name>
    <name type="synonym">Violescent sea-whip</name>
    <dbReference type="NCBI Taxonomy" id="317549"/>
    <lineage>
        <taxon>Eukaryota</taxon>
        <taxon>Metazoa</taxon>
        <taxon>Cnidaria</taxon>
        <taxon>Anthozoa</taxon>
        <taxon>Octocorallia</taxon>
        <taxon>Malacalcyonacea</taxon>
        <taxon>Plexauridae</taxon>
        <taxon>Paramuricea</taxon>
    </lineage>
</organism>
<proteinExistence type="predicted"/>
<evidence type="ECO:0000256" key="5">
    <source>
        <dbReference type="PROSITE-ProRule" id="PRU00039"/>
    </source>
</evidence>
<dbReference type="InterPro" id="IPR004133">
    <property type="entry name" value="DAN_dom"/>
</dbReference>
<keyword evidence="7" id="KW-1185">Reference proteome</keyword>
<gene>
    <name evidence="6" type="ORF">PACLA_8A018421</name>
</gene>
<name>A0A6S7H4L3_PARCT</name>
<accession>A0A6S7H4L3</accession>
<comment type="caution">
    <text evidence="6">The sequence shown here is derived from an EMBL/GenBank/DDBJ whole genome shotgun (WGS) entry which is preliminary data.</text>
</comment>
<reference evidence="6" key="1">
    <citation type="submission" date="2020-04" db="EMBL/GenBank/DDBJ databases">
        <authorList>
            <person name="Alioto T."/>
            <person name="Alioto T."/>
            <person name="Gomez Garrido J."/>
        </authorList>
    </citation>
    <scope>NUCLEOTIDE SEQUENCE</scope>
    <source>
        <strain evidence="6">A484AB</strain>
    </source>
</reference>
<comment type="caution">
    <text evidence="5">Lacks conserved residue(s) required for the propagation of feature annotation.</text>
</comment>
<dbReference type="SMART" id="SM00041">
    <property type="entry name" value="CT"/>
    <property type="match status" value="1"/>
</dbReference>
<dbReference type="GO" id="GO:0048018">
    <property type="term" value="F:receptor ligand activity"/>
    <property type="evidence" value="ECO:0007669"/>
    <property type="project" value="TreeGrafter"/>
</dbReference>
<evidence type="ECO:0000313" key="6">
    <source>
        <dbReference type="EMBL" id="CAB3991520.1"/>
    </source>
</evidence>
<dbReference type="AlphaFoldDB" id="A0A6S7H4L3"/>
<keyword evidence="4" id="KW-1015">Disulfide bond</keyword>
<dbReference type="GO" id="GO:0009887">
    <property type="term" value="P:animal organ morphogenesis"/>
    <property type="evidence" value="ECO:0007669"/>
    <property type="project" value="TreeGrafter"/>
</dbReference>
<dbReference type="EMBL" id="CACRXK020001865">
    <property type="protein sequence ID" value="CAB3991520.1"/>
    <property type="molecule type" value="Genomic_DNA"/>
</dbReference>
<evidence type="ECO:0000256" key="3">
    <source>
        <dbReference type="ARBA" id="ARBA00022729"/>
    </source>
</evidence>
<dbReference type="Pfam" id="PF03045">
    <property type="entry name" value="DAN"/>
    <property type="match status" value="1"/>
</dbReference>
<dbReference type="Proteomes" id="UP001152795">
    <property type="component" value="Unassembled WGS sequence"/>
</dbReference>
<protein>
    <submittedName>
        <fullName evidence="6">Uncharacterized protein</fullName>
    </submittedName>
</protein>
<dbReference type="PROSITE" id="PS01225">
    <property type="entry name" value="CTCK_2"/>
    <property type="match status" value="1"/>
</dbReference>
<keyword evidence="2" id="KW-0964">Secreted</keyword>
<dbReference type="GO" id="GO:0036122">
    <property type="term" value="F:BMP binding"/>
    <property type="evidence" value="ECO:0007669"/>
    <property type="project" value="TreeGrafter"/>
</dbReference>
<dbReference type="PANTHER" id="PTHR15283:SF4">
    <property type="entry name" value="BURSICON"/>
    <property type="match status" value="1"/>
</dbReference>